<keyword evidence="2" id="KW-1015">Disulfide bond</keyword>
<dbReference type="SMART" id="SM00214">
    <property type="entry name" value="VWC"/>
    <property type="match status" value="4"/>
</dbReference>
<dbReference type="Proteomes" id="UP000812440">
    <property type="component" value="Chromosome 7"/>
</dbReference>
<evidence type="ECO:0000259" key="4">
    <source>
        <dbReference type="PROSITE" id="PS51233"/>
    </source>
</evidence>
<dbReference type="SMART" id="SM00215">
    <property type="entry name" value="VWC_out"/>
    <property type="match status" value="6"/>
</dbReference>
<dbReference type="EMBL" id="JAACNH010000008">
    <property type="protein sequence ID" value="KAG8433679.1"/>
    <property type="molecule type" value="Genomic_DNA"/>
</dbReference>
<dbReference type="FunFam" id="2.10.25.10:FF:000055">
    <property type="entry name" value="alpha-tectorin isoform X1"/>
    <property type="match status" value="6"/>
</dbReference>
<dbReference type="PANTHER" id="PTHR11339:SF244">
    <property type="entry name" value="IGGFC-BINDING PROTEIN"/>
    <property type="match status" value="1"/>
</dbReference>
<dbReference type="GO" id="GO:0031012">
    <property type="term" value="C:extracellular matrix"/>
    <property type="evidence" value="ECO:0007669"/>
    <property type="project" value="TreeGrafter"/>
</dbReference>
<name>A0A8T2ILD6_9PIPI</name>
<dbReference type="SUPFAM" id="SSF57603">
    <property type="entry name" value="FnI-like domain"/>
    <property type="match status" value="1"/>
</dbReference>
<dbReference type="InterPro" id="IPR001846">
    <property type="entry name" value="VWF_type-D"/>
</dbReference>
<dbReference type="GO" id="GO:0005615">
    <property type="term" value="C:extracellular space"/>
    <property type="evidence" value="ECO:0007669"/>
    <property type="project" value="TreeGrafter"/>
</dbReference>
<dbReference type="InterPro" id="IPR025615">
    <property type="entry name" value="TILa_dom"/>
</dbReference>
<feature type="domain" description="VWFD" evidence="4">
    <location>
        <begin position="2853"/>
        <end position="3025"/>
    </location>
</feature>
<feature type="domain" description="VWFD" evidence="4">
    <location>
        <begin position="2079"/>
        <end position="2258"/>
    </location>
</feature>
<evidence type="ECO:0000313" key="6">
    <source>
        <dbReference type="Proteomes" id="UP000812440"/>
    </source>
</evidence>
<dbReference type="InterPro" id="IPR035234">
    <property type="entry name" value="IgGFc-bd_N"/>
</dbReference>
<feature type="domain" description="VWFD" evidence="4">
    <location>
        <begin position="493"/>
        <end position="673"/>
    </location>
</feature>
<keyword evidence="1" id="KW-0677">Repeat</keyword>
<keyword evidence="3" id="KW-0325">Glycoprotein</keyword>
<dbReference type="Pfam" id="PF17517">
    <property type="entry name" value="IgGFc_binding"/>
    <property type="match status" value="1"/>
</dbReference>
<dbReference type="SMART" id="SM00832">
    <property type="entry name" value="C8"/>
    <property type="match status" value="6"/>
</dbReference>
<dbReference type="Pfam" id="PF12714">
    <property type="entry name" value="TILa"/>
    <property type="match status" value="6"/>
</dbReference>
<dbReference type="Pfam" id="PF01826">
    <property type="entry name" value="TIL"/>
    <property type="match status" value="6"/>
</dbReference>
<reference evidence="5" key="1">
    <citation type="thesis" date="2020" institute="ProQuest LLC" country="789 East Eisenhower Parkway, Ann Arbor, MI, USA">
        <title>Comparative Genomics and Chromosome Evolution.</title>
        <authorList>
            <person name="Mudd A.B."/>
        </authorList>
    </citation>
    <scope>NUCLEOTIDE SEQUENCE</scope>
    <source>
        <strain evidence="5">Female2</strain>
        <tissue evidence="5">Blood</tissue>
    </source>
</reference>
<dbReference type="Pfam" id="PF00094">
    <property type="entry name" value="VWD"/>
    <property type="match status" value="7"/>
</dbReference>
<dbReference type="InterPro" id="IPR001007">
    <property type="entry name" value="VWF_dom"/>
</dbReference>
<dbReference type="InterPro" id="IPR050780">
    <property type="entry name" value="Mucin_vWF_Thrombospondin_sf"/>
</dbReference>
<dbReference type="InterPro" id="IPR002919">
    <property type="entry name" value="TIL_dom"/>
</dbReference>
<evidence type="ECO:0000313" key="5">
    <source>
        <dbReference type="EMBL" id="KAG8433679.1"/>
    </source>
</evidence>
<dbReference type="PANTHER" id="PTHR11339">
    <property type="entry name" value="EXTRACELLULAR MATRIX GLYCOPROTEIN RELATED"/>
    <property type="match status" value="1"/>
</dbReference>
<dbReference type="InterPro" id="IPR036084">
    <property type="entry name" value="Ser_inhib-like_sf"/>
</dbReference>
<evidence type="ECO:0000256" key="1">
    <source>
        <dbReference type="ARBA" id="ARBA00022737"/>
    </source>
</evidence>
<feature type="domain" description="VWFD" evidence="4">
    <location>
        <begin position="1688"/>
        <end position="1868"/>
    </location>
</feature>
<dbReference type="SMART" id="SM00216">
    <property type="entry name" value="VWD"/>
    <property type="match status" value="7"/>
</dbReference>
<evidence type="ECO:0000256" key="2">
    <source>
        <dbReference type="ARBA" id="ARBA00023157"/>
    </source>
</evidence>
<feature type="domain" description="VWFD" evidence="4">
    <location>
        <begin position="883"/>
        <end position="1062"/>
    </location>
</feature>
<sequence>MPDNAHYSRTEAGSSRNFRAAPLDHANLAIQTLKNGRFTKCSLIVLGSVLSGTCLVAPVGKEFVTVFMQNYQPSYSVANFQVFLTGYQASTTVTITMNKSDFKKVVTLGQRSSSIVPIPANAEIPGTNKTCNVIVIKADKDIAVQMMSFKVNTADTSIVFPTQQLGTEYYVVTPLEGPPDGFKEFSVVSSSEPTNVDIYLKGAVNYNEKIYAAESKLTVMLESYNAIQLLSADDLSGTRVVSREPVAVLSGHTCAWKNTKCNHVYEQLPPVTSWGKSFIVPPISSQINSDIIYVIASQNTKVDWKDGLKLSSTILNAGQVKQLSLEVQTPLMITASAGIQVIHYCTGWIDRFGVQYDTILMTIPPINDYCTSYNIFGVQDFENYGTIVAKTSDVSKVTYNKGPIQGLTWANIPGTDYSWTSQKLGRLNSFQLLENSSPFLLMSYGLMKLNGYGSPAICSSSGPVVSCDTTKCRAKEKCQMTNGKPVCVPTSEAFCWAVGDPHYRTFDNRYYDFQGTCTYTIAMTCGSDRSLPVFNIEAKNENRGNTRVSYVGYVTVEVYNFTISLVRYENGFVRVDNQRQRLPMNLNEGQVRLYQSGGMLVIETDYSLKVYYDWNSILKVFISSSFYESVCGMCGNYNGNPNDDLAIPGGVQAPNLIEFGKSWKVEDGDRFCWHNCNGECKTCALDLQKQYSNEQTCGLISKANGPFRQCHGTVDPKIYVDNCVYDLCMNGGSKQILCQSIKSYVDACQRSKVQIDEWRLLAECPMQCLQNSQYKLCSKGCPATCNDDATPTTCSESCVEGCECSNGFVLHEGKCVAKSTCGCIYQGKLYAADEKFWADNKCESQCTCNPATLKVECKNTRCKSSEKCAVVNGIQNCYPLTYGSCVASGDPHYITFDGVRYDFQGTCIYQFAALCKKTEGLVDFQVNVQNDNRGSKLVAYTTSVQVKLCDFDIVISRQYKDQVMLNGVLKNLPLIVNNGNFSIYKQGFNAIVQTSFGLRVTFNWDSRIEVKLPSTYAGAVCGLCGNFDGDKNNDLMMKNNQITNQATLFGNSWKVQNVPGCYEEDKGDCSNLAELELRFRASKESCGMLLDKSGPFRDCHAKVDPQGAFKDCVYDSCFYSGRQDILCKVIGSYADTCQRAGVTVYPWRSAKFCSPVCGKNSHYEVCASGCAPTCLTLAPPMGCSFECSEGCECDDGFILSGGDCVPISQCGCNYNNQYYKSGEVFFPNGMCSQQCTCTKSGAVECKAFSCGPNEVCKVTDGVQKCQPVGSATCSAAGDPHYLSFDGLAFDFQGSCTYTLTKAITNNVNLVPFAVNVRHEKWGNGKVTVTKLVSFEVYGYTLNLQFNIQGRILVNGVFYNLPLTLENGKIRAYPHGIRVLVDTDFGVQVSYDLVYHVIVTVPGNYKGQLGGLCGNYNDDKKDEFQLPDKRLTSDPTTFGSAWKVQIAGVSCDDGCGGNGNPCPACDGKKKEIIQTENYCGFLKKKDGPLSACYAKINPDTYFNNCLFDVCSGVEDGDILCHSIQSYVAACQAAGVTIQPWRTAAFCPLNCPANSKYKVCADVCSVTCAGLTDMTKCPDTCSEGCECDDGYFFDGTKCISMGNCGCFENGRYYNLYEQVLSSDCSDVCTCSPMGGLVCMKTGCTSDEICKITDGIVKCVNKDPCKSMKCRTKETCKIQDGNPVCVPDFMATCWAWGDPHYHTFDGYNFDFQGTCTYILSKYIGNDTSLVPFIIEEKNDNRGSQAVSFVRTVNIYMYGYKISILKGEFGKVRINDVIANLPVTLLDGKVSVGISGANAVVRTDFGLQVTYEYNWHVVVTLSSSYYGTTGGLCGNFNQNINDELTTSNGNKVTTIIEWAKTWKINDRDPFCWDFCPGNCPTCDDNKKNTYGGDQFCGLISKAANGPFRECHPKVNPDNFFDNCLYDVCINGGAKQFLCQALNAYANTCRKQGVKIYDWRTPSGCVLPCPENSHYEFCGNACPATCTDRTAPSRCTEDCVETCQCNDGHVLSVDKCVPVKSCGCNYNGAYYQAEQEFYSDDNCKVLCKCDSALGMVVCKPTSCKASERCLVVNGVRGCRPISFSTCSANGDPHYTTFDGRRFDFMGTCIYQLVGVSSSNSSLTRFTVKVQNNNRGNKAVSYTKVVTVEVYNMVLTLSMDFPRRILVDGIVTALPFYYEDDKVRAYISGNQGVIKTDFDVTVIYDWNSYVSVTVPSTYTNALNGLCGNNNKDANDDLTMKTGKAAANAVQFGDSWKVGEVPGCTPECTSNCPLCSEAQKQKYKGEMFCGIITKSNGPFSQCYSSIDPTPFFNDCVFDACQYSGNPSISCNAISLYVSACQAIGIKIQEWRSAEFCPPTCENNSHYELCGNACPVTCSGLASPTGCDSPCKESCVCNNGFILSGHKCVPLSSCGCTHQGKYYHSNDVFFPSGQCNEKCTCGANGLPNCQDQKCRPDEECAVVNGVRGCQSKECGKCVAAGDPHYISFDGLAFDFQGTCTYTLAKVVDNDPRLETFSVVVENESYGNGQVAVTRLVVVSVYGYTIAIERGMSWNVKVDGEVLRLPLTLEDERIMVNQEGNNIVVQTDFGIKVLYDAVYHVIVNIPSSYKGKMGGLCGNYNGDRNDEFQLPNKQVVKNINQFGAAWKVNIAGAKCSDDCGDKCLVCDATKLQPFKVTSSCGMITNPSGPFKACHSKVSPLDYFNHCSYDSCAVDGKDDILCKSLQAYAAVCQAMGVPIEPWRTGSFCPLSCPANSHYELCTRTCEQTCLGISAPTKCTQQCFEGCECNTGFVNDGEKCVTMDKCGCNFNGRYLSDGESFVTYNCLQRCKCQAGGVICEAITCRAKERCGLKNGVRGCYKEEGECLIKPQNLLTFDGLTGGPVGNGPLEVASLCKSDDNSWFRVLADVQSCRKGVPSIVRVHIFMQTRFITISKDKEIWVNGRSSSLPARLPGIEGNINDKILSVQLGTDLKVEFSESGEVKLLAAEGLAGALCGACGNFNDISTDDLLAPGGKSVSNITQLITSWMARDLYSCNA</sequence>
<keyword evidence="6" id="KW-1185">Reference proteome</keyword>
<dbReference type="Pfam" id="PF08742">
    <property type="entry name" value="C8"/>
    <property type="match status" value="6"/>
</dbReference>
<feature type="domain" description="VWFD" evidence="4">
    <location>
        <begin position="1271"/>
        <end position="1451"/>
    </location>
</feature>
<gene>
    <name evidence="5" type="ORF">GDO86_012144</name>
</gene>
<dbReference type="SUPFAM" id="SSF57567">
    <property type="entry name" value="Serine protease inhibitors"/>
    <property type="match status" value="6"/>
</dbReference>
<feature type="domain" description="VWFD" evidence="4">
    <location>
        <begin position="2467"/>
        <end position="2647"/>
    </location>
</feature>
<dbReference type="OrthoDB" id="3438930at2759"/>
<dbReference type="PROSITE" id="PS51233">
    <property type="entry name" value="VWFD"/>
    <property type="match status" value="7"/>
</dbReference>
<organism evidence="5 6">
    <name type="scientific">Hymenochirus boettgeri</name>
    <name type="common">Congo dwarf clawed frog</name>
    <dbReference type="NCBI Taxonomy" id="247094"/>
    <lineage>
        <taxon>Eukaryota</taxon>
        <taxon>Metazoa</taxon>
        <taxon>Chordata</taxon>
        <taxon>Craniata</taxon>
        <taxon>Vertebrata</taxon>
        <taxon>Euteleostomi</taxon>
        <taxon>Amphibia</taxon>
        <taxon>Batrachia</taxon>
        <taxon>Anura</taxon>
        <taxon>Pipoidea</taxon>
        <taxon>Pipidae</taxon>
        <taxon>Pipinae</taxon>
        <taxon>Hymenochirus</taxon>
    </lineage>
</organism>
<dbReference type="InterPro" id="IPR014853">
    <property type="entry name" value="VWF/SSPO/ZAN-like_Cys-rich_dom"/>
</dbReference>
<proteinExistence type="predicted"/>
<comment type="caution">
    <text evidence="5">The sequence shown here is derived from an EMBL/GenBank/DDBJ whole genome shotgun (WGS) entry which is preliminary data.</text>
</comment>
<dbReference type="CDD" id="cd19941">
    <property type="entry name" value="TIL"/>
    <property type="match status" value="6"/>
</dbReference>
<accession>A0A8T2ILD6</accession>
<evidence type="ECO:0000256" key="3">
    <source>
        <dbReference type="ARBA" id="ARBA00023180"/>
    </source>
</evidence>
<dbReference type="Gene3D" id="2.10.25.10">
    <property type="entry name" value="Laminin"/>
    <property type="match status" value="6"/>
</dbReference>
<protein>
    <recommendedName>
        <fullName evidence="4">VWFD domain-containing protein</fullName>
    </recommendedName>
</protein>